<organism evidence="1 2">
    <name type="scientific">Hibiscus sabdariffa</name>
    <name type="common">roselle</name>
    <dbReference type="NCBI Taxonomy" id="183260"/>
    <lineage>
        <taxon>Eukaryota</taxon>
        <taxon>Viridiplantae</taxon>
        <taxon>Streptophyta</taxon>
        <taxon>Embryophyta</taxon>
        <taxon>Tracheophyta</taxon>
        <taxon>Spermatophyta</taxon>
        <taxon>Magnoliopsida</taxon>
        <taxon>eudicotyledons</taxon>
        <taxon>Gunneridae</taxon>
        <taxon>Pentapetalae</taxon>
        <taxon>rosids</taxon>
        <taxon>malvids</taxon>
        <taxon>Malvales</taxon>
        <taxon>Malvaceae</taxon>
        <taxon>Malvoideae</taxon>
        <taxon>Hibiscus</taxon>
    </lineage>
</organism>
<keyword evidence="2" id="KW-1185">Reference proteome</keyword>
<proteinExistence type="predicted"/>
<accession>A0ABR2Q1L2</accession>
<dbReference type="Proteomes" id="UP001396334">
    <property type="component" value="Unassembled WGS sequence"/>
</dbReference>
<protein>
    <submittedName>
        <fullName evidence="1">Uncharacterized protein</fullName>
    </submittedName>
</protein>
<gene>
    <name evidence="1" type="ORF">V6N11_045521</name>
</gene>
<sequence>MEEERELGAPGLPLVAESGLSGRVVLKFGGASSEKLGISEGFQGLDFTIGGAPRDGTEFLDAACVGFVTEGDDLIGGAVILGALDGVDGRRLGVVALDVGLDEGMEVLAVGVEDLAVDLVGVEDLEETAGLVAEDSVLATETVGFIVDVTGFVAGLVVDVTGLLAERDGLVDSNVARFVGVDDLIGLDAPLNVERPVGVAGLELVPPEDAGLEPGFPEEEGLRIPIDPGERAGCFSVKLPLVEDSGWRFATYKHNEQNQLSTSP</sequence>
<dbReference type="EMBL" id="JBBPBN010000047">
    <property type="protein sequence ID" value="KAK8994429.1"/>
    <property type="molecule type" value="Genomic_DNA"/>
</dbReference>
<evidence type="ECO:0000313" key="2">
    <source>
        <dbReference type="Proteomes" id="UP001396334"/>
    </source>
</evidence>
<evidence type="ECO:0000313" key="1">
    <source>
        <dbReference type="EMBL" id="KAK8994429.1"/>
    </source>
</evidence>
<name>A0ABR2Q1L2_9ROSI</name>
<comment type="caution">
    <text evidence="1">The sequence shown here is derived from an EMBL/GenBank/DDBJ whole genome shotgun (WGS) entry which is preliminary data.</text>
</comment>
<reference evidence="1 2" key="1">
    <citation type="journal article" date="2024" name="G3 (Bethesda)">
        <title>Genome assembly of Hibiscus sabdariffa L. provides insights into metabolisms of medicinal natural products.</title>
        <authorList>
            <person name="Kim T."/>
        </authorList>
    </citation>
    <scope>NUCLEOTIDE SEQUENCE [LARGE SCALE GENOMIC DNA]</scope>
    <source>
        <strain evidence="1">TK-2024</strain>
        <tissue evidence="1">Old leaves</tissue>
    </source>
</reference>